<evidence type="ECO:0000259" key="6">
    <source>
        <dbReference type="Pfam" id="PF13844"/>
    </source>
</evidence>
<protein>
    <submittedName>
        <fullName evidence="7">O-linked N-acetylglucosamine transferase, SPINDLY family protein</fullName>
    </submittedName>
</protein>
<keyword evidence="4" id="KW-0677">Repeat</keyword>
<keyword evidence="5" id="KW-0802">TPR repeat</keyword>
<evidence type="ECO:0000313" key="7">
    <source>
        <dbReference type="EMBL" id="WZB89810.1"/>
    </source>
</evidence>
<dbReference type="Gene3D" id="3.40.50.11380">
    <property type="match status" value="1"/>
</dbReference>
<gene>
    <name evidence="7" type="ORF">WJM97_09010</name>
</gene>
<evidence type="ECO:0000256" key="3">
    <source>
        <dbReference type="ARBA" id="ARBA00022679"/>
    </source>
</evidence>
<dbReference type="EMBL" id="CP150886">
    <property type="protein sequence ID" value="WZB89810.1"/>
    <property type="molecule type" value="Genomic_DNA"/>
</dbReference>
<dbReference type="InterPro" id="IPR051939">
    <property type="entry name" value="Glycosyltr_41/O-GlcNAc_trsf"/>
</dbReference>
<evidence type="ECO:0000256" key="1">
    <source>
        <dbReference type="ARBA" id="ARBA00004922"/>
    </source>
</evidence>
<dbReference type="Pfam" id="PF13844">
    <property type="entry name" value="Glyco_transf_41"/>
    <property type="match status" value="2"/>
</dbReference>
<reference evidence="7 8" key="1">
    <citation type="submission" date="2024-04" db="EMBL/GenBank/DDBJ databases">
        <title>Okeanomitos corallinicola gen. &amp; sp. nov. (Nostocales, Cyanobacteria), a new toxic marine heterocyst-forming cyanobacterium from a coral reef.</title>
        <authorList>
            <person name="Li H."/>
            <person name="Li R."/>
            <person name="Kang J."/>
            <person name="Hii K.S."/>
            <person name="Mohamed H.F."/>
            <person name="Xu X."/>
            <person name="Luo Z."/>
        </authorList>
    </citation>
    <scope>NUCLEOTIDE SEQUENCE [LARGE SCALE GENOMIC DNA]</scope>
    <source>
        <strain evidence="7 8">TIOX110</strain>
    </source>
</reference>
<comment type="pathway">
    <text evidence="1">Protein modification; protein glycosylation.</text>
</comment>
<proteinExistence type="predicted"/>
<keyword evidence="2" id="KW-0328">Glycosyltransferase</keyword>
<dbReference type="PANTHER" id="PTHR44835:SF1">
    <property type="entry name" value="PROTEIN O-GLCNAC TRANSFERASE"/>
    <property type="match status" value="1"/>
</dbReference>
<dbReference type="InterPro" id="IPR011990">
    <property type="entry name" value="TPR-like_helical_dom_sf"/>
</dbReference>
<feature type="domain" description="O-GlcNAc transferase C-terminal" evidence="6">
    <location>
        <begin position="347"/>
        <end position="528"/>
    </location>
</feature>
<dbReference type="PANTHER" id="PTHR44835">
    <property type="entry name" value="UDP-N-ACETYLGLUCOSAMINE--PEPTIDE N-ACETYLGLUCOSAMINYLTRANSFERASE SPINDLY-RELATED"/>
    <property type="match status" value="1"/>
</dbReference>
<evidence type="ECO:0000313" key="8">
    <source>
        <dbReference type="Proteomes" id="UP001483337"/>
    </source>
</evidence>
<organism evidence="7 8">
    <name type="scientific">Okeanomitos corallinicola TIOX110</name>
    <dbReference type="NCBI Taxonomy" id="3133117"/>
    <lineage>
        <taxon>Bacteria</taxon>
        <taxon>Bacillati</taxon>
        <taxon>Cyanobacteriota</taxon>
        <taxon>Cyanophyceae</taxon>
        <taxon>Nostocales</taxon>
        <taxon>Aphanizomenonaceae</taxon>
        <taxon>Okeanomitos</taxon>
    </lineage>
</organism>
<dbReference type="Gene3D" id="1.25.40.10">
    <property type="entry name" value="Tetratricopeptide repeat domain"/>
    <property type="match status" value="1"/>
</dbReference>
<keyword evidence="8" id="KW-1185">Reference proteome</keyword>
<keyword evidence="3 7" id="KW-0808">Transferase</keyword>
<accession>A0ABZ2UY32</accession>
<dbReference type="SUPFAM" id="SSF48452">
    <property type="entry name" value="TPR-like"/>
    <property type="match status" value="1"/>
</dbReference>
<dbReference type="Proteomes" id="UP001483337">
    <property type="component" value="Chromosome"/>
</dbReference>
<evidence type="ECO:0000256" key="2">
    <source>
        <dbReference type="ARBA" id="ARBA00022676"/>
    </source>
</evidence>
<dbReference type="RefSeq" id="WP_353932705.1">
    <property type="nucleotide sequence ID" value="NZ_CP150886.1"/>
</dbReference>
<sequence length="743" mass="86333">MINQLGKNQEGYQYIIQGNYQKAASYFEKAIENEPEIKINYWYLGLCLILQGEEEEATLTWFLGMGETEDEAEIELWTLELSQVLREEAERQEQLDEKKLAWTIRQHLRNINPTDINNLFASIRLAIALEILDDDYLDELNIIEILESVPDYHTIDSNLVVKVTQEILEFTPLEKHGVDLIRIFTNIIKTQGQNINEFIYAIIAGSVKIMSFFTRHSYAAQILEVLLSIAPEEPEILIPLSTAYQNARQHLEGINTAKKLVLYSETLAQKIFANHVLIRALMTSTGYWGEACAAINRQKELISALIEESPIIEDDLFVLRLFTSMFFLPYFQDEPEKIRPLQNELMNLSLKNIEISSQDTINKYRYNQPINSKKDKVLKIAYMSSCLRQHSVGWISRWLFTHHNREEFKIYSYIIRPTANDNGLQEWFIEKSDQSSSFSSNDKRELIEQIQKDEIDILIDLDSMTFDYAAEVLAIKPAPIQVTWLGWDAAGLSTIDYFIADDYVLPENAQDYYQEKIWRLPQTYVAVDGFEVNVPTLRREELDIPDDAIIYFVTQSGYKRHIDHSKLQVEIIKQVPNSYLLIKGYADEEATQKFYEEIAELKGVDINRFKFLPIMATEAIHRANLTIADVVLDTFPYNGATTTLETLWREIPLVTKVGQQFAARNSYGMMMNAGITEGIAWSDEEYVEWGVRFGKNENLRKEVTWKLKQGKKNAPLWNGKQFTREMEKAYRQMWEIYVDNLDK</sequence>
<dbReference type="Gene3D" id="3.40.50.2000">
    <property type="entry name" value="Glycogen Phosphorylase B"/>
    <property type="match status" value="1"/>
</dbReference>
<dbReference type="GO" id="GO:0016740">
    <property type="term" value="F:transferase activity"/>
    <property type="evidence" value="ECO:0007669"/>
    <property type="project" value="UniProtKB-KW"/>
</dbReference>
<feature type="domain" description="O-GlcNAc transferase C-terminal" evidence="6">
    <location>
        <begin position="538"/>
        <end position="726"/>
    </location>
</feature>
<name>A0ABZ2UY32_9CYAN</name>
<evidence type="ECO:0000256" key="4">
    <source>
        <dbReference type="ARBA" id="ARBA00022737"/>
    </source>
</evidence>
<dbReference type="InterPro" id="IPR029489">
    <property type="entry name" value="OGT/SEC/SPY_C"/>
</dbReference>
<evidence type="ECO:0000256" key="5">
    <source>
        <dbReference type="ARBA" id="ARBA00022803"/>
    </source>
</evidence>